<evidence type="ECO:0000313" key="2">
    <source>
        <dbReference type="EMBL" id="EHG26093.1"/>
    </source>
</evidence>
<keyword evidence="3" id="KW-1185">Reference proteome</keyword>
<feature type="transmembrane region" description="Helical" evidence="1">
    <location>
        <begin position="12"/>
        <end position="30"/>
    </location>
</feature>
<protein>
    <recommendedName>
        <fullName evidence="4">ATP synthase I</fullName>
    </recommendedName>
</protein>
<organism evidence="2 3">
    <name type="scientific">Selenomonas noxia F0398</name>
    <dbReference type="NCBI Taxonomy" id="702437"/>
    <lineage>
        <taxon>Bacteria</taxon>
        <taxon>Bacillati</taxon>
        <taxon>Bacillota</taxon>
        <taxon>Negativicutes</taxon>
        <taxon>Selenomonadales</taxon>
        <taxon>Selenomonadaceae</taxon>
        <taxon>Selenomonas</taxon>
    </lineage>
</organism>
<evidence type="ECO:0008006" key="4">
    <source>
        <dbReference type="Google" id="ProtNLM"/>
    </source>
</evidence>
<dbReference type="EMBL" id="ADGH01000003">
    <property type="protein sequence ID" value="EHG26093.1"/>
    <property type="molecule type" value="Genomic_DNA"/>
</dbReference>
<gene>
    <name evidence="2" type="ORF">HMPREF9432_00594</name>
</gene>
<dbReference type="RefSeq" id="WP_006696029.1">
    <property type="nucleotide sequence ID" value="NZ_JH376857.1"/>
</dbReference>
<reference evidence="2 3" key="1">
    <citation type="submission" date="2011-08" db="EMBL/GenBank/DDBJ databases">
        <title>The Genome Sequence of Selenomonas noxia F0398.</title>
        <authorList>
            <consortium name="The Broad Institute Genome Sequencing Platform"/>
            <person name="Earl A."/>
            <person name="Ward D."/>
            <person name="Feldgarden M."/>
            <person name="Gevers D."/>
            <person name="Izard J."/>
            <person name="Ganesan A."/>
            <person name="Blanton J.M."/>
            <person name="Baranova O.V."/>
            <person name="Tanner A.C."/>
            <person name="Dewhirst F.E."/>
            <person name="Young S.K."/>
            <person name="Zeng Q."/>
            <person name="Gargeya S."/>
            <person name="Fitzgerald M."/>
            <person name="Haas B."/>
            <person name="Abouelleil A."/>
            <person name="Alvarado L."/>
            <person name="Arachchi H.M."/>
            <person name="Berlin A."/>
            <person name="Brown A."/>
            <person name="Chapman S.B."/>
            <person name="Chen Z."/>
            <person name="Dunbar C."/>
            <person name="Freedman E."/>
            <person name="Gearin G."/>
            <person name="Gellesch M."/>
            <person name="Goldberg J."/>
            <person name="Griggs A."/>
            <person name="Gujja S."/>
            <person name="Heiman D."/>
            <person name="Howarth C."/>
            <person name="Larson L."/>
            <person name="Lui A."/>
            <person name="MacDonald P.J.P."/>
            <person name="Montmayeur A."/>
            <person name="Murphy C."/>
            <person name="Neiman D."/>
            <person name="Pearson M."/>
            <person name="Priest M."/>
            <person name="Roberts A."/>
            <person name="Saif S."/>
            <person name="Shea T."/>
            <person name="Shenoy N."/>
            <person name="Sisk P."/>
            <person name="Stolte C."/>
            <person name="Sykes S."/>
            <person name="Wortman J."/>
            <person name="Nusbaum C."/>
            <person name="Birren B."/>
        </authorList>
    </citation>
    <scope>NUCLEOTIDE SEQUENCE [LARGE SCALE GENOMIC DNA]</scope>
    <source>
        <strain evidence="2 3">F0398</strain>
    </source>
</reference>
<feature type="transmembrane region" description="Helical" evidence="1">
    <location>
        <begin position="74"/>
        <end position="91"/>
    </location>
</feature>
<evidence type="ECO:0000256" key="1">
    <source>
        <dbReference type="SAM" id="Phobius"/>
    </source>
</evidence>
<dbReference type="Proteomes" id="UP000003175">
    <property type="component" value="Unassembled WGS sequence"/>
</dbReference>
<keyword evidence="1" id="KW-0812">Transmembrane</keyword>
<feature type="transmembrane region" description="Helical" evidence="1">
    <location>
        <begin position="97"/>
        <end position="118"/>
    </location>
</feature>
<accession>A0ABN0DSX8</accession>
<sequence>MSRFLSGYLRQIGWSFAAAVLLGGVLLLVMGETARIGALLAGAAAAALYFWQLAQRLLRASRGTAAAGRVQVQLGLVLMLALIFAVLWAASTMGAQHFYAAVGGFFLLHAVMMTQLIVREMRSDKQHTGDSPQGR</sequence>
<keyword evidence="1" id="KW-0472">Membrane</keyword>
<evidence type="ECO:0000313" key="3">
    <source>
        <dbReference type="Proteomes" id="UP000003175"/>
    </source>
</evidence>
<keyword evidence="1" id="KW-1133">Transmembrane helix</keyword>
<feature type="transmembrane region" description="Helical" evidence="1">
    <location>
        <begin position="36"/>
        <end position="54"/>
    </location>
</feature>
<proteinExistence type="predicted"/>
<name>A0ABN0DSX8_9FIRM</name>
<comment type="caution">
    <text evidence="2">The sequence shown here is derived from an EMBL/GenBank/DDBJ whole genome shotgun (WGS) entry which is preliminary data.</text>
</comment>